<proteinExistence type="predicted"/>
<organism evidence="1">
    <name type="scientific">Cacopsylla melanoneura</name>
    <dbReference type="NCBI Taxonomy" id="428564"/>
    <lineage>
        <taxon>Eukaryota</taxon>
        <taxon>Metazoa</taxon>
        <taxon>Ecdysozoa</taxon>
        <taxon>Arthropoda</taxon>
        <taxon>Hexapoda</taxon>
        <taxon>Insecta</taxon>
        <taxon>Pterygota</taxon>
        <taxon>Neoptera</taxon>
        <taxon>Paraneoptera</taxon>
        <taxon>Hemiptera</taxon>
        <taxon>Sternorrhyncha</taxon>
        <taxon>Psylloidea</taxon>
        <taxon>Psyllidae</taxon>
        <taxon>Psyllinae</taxon>
        <taxon>Cacopsylla</taxon>
    </lineage>
</organism>
<accession>A0A8D9EN08</accession>
<sequence>MAVIGHGTISQAGVMAVIGHGTISQGGIMGVIGHGTVSQVGVMAVIGHGTISQAGVMAVIGHGTISQGGVMAVIGHGTISHCGVMGLISYSTAVALSSSEQGDSGSRKRLGGLLGGLTELDSLSLSQNRLGGFDRTSAVETDTEPKLGGRLKFESSGMLLSGNILEYSLGLPSWTGQDSLGYSSRGGIISLGSVLQ</sequence>
<evidence type="ECO:0000313" key="1">
    <source>
        <dbReference type="EMBL" id="CAG6757740.1"/>
    </source>
</evidence>
<name>A0A8D9EN08_9HEMI</name>
<dbReference type="EMBL" id="HBUF01547771">
    <property type="protein sequence ID" value="CAG6757740.1"/>
    <property type="molecule type" value="Transcribed_RNA"/>
</dbReference>
<dbReference type="AlphaFoldDB" id="A0A8D9EN08"/>
<protein>
    <submittedName>
        <fullName evidence="1">Uncharacterized protein</fullName>
    </submittedName>
</protein>
<reference evidence="1" key="1">
    <citation type="submission" date="2021-05" db="EMBL/GenBank/DDBJ databases">
        <authorList>
            <person name="Alioto T."/>
            <person name="Alioto T."/>
            <person name="Gomez Garrido J."/>
        </authorList>
    </citation>
    <scope>NUCLEOTIDE SEQUENCE</scope>
</reference>